<dbReference type="Proteomes" id="UP000253728">
    <property type="component" value="Unassembled WGS sequence"/>
</dbReference>
<dbReference type="EMBL" id="UFSP01000002">
    <property type="protein sequence ID" value="SSZ29823.1"/>
    <property type="molecule type" value="Genomic_DNA"/>
</dbReference>
<dbReference type="AlphaFoldDB" id="A0A336NG54"/>
<protein>
    <submittedName>
        <fullName evidence="2">Uncharacterized protein</fullName>
    </submittedName>
</protein>
<keyword evidence="1" id="KW-1133">Transmembrane helix</keyword>
<accession>A0A336NG54</accession>
<gene>
    <name evidence="2" type="ORF">NCTC5908_01629</name>
</gene>
<evidence type="ECO:0000313" key="3">
    <source>
        <dbReference type="Proteomes" id="UP000253728"/>
    </source>
</evidence>
<proteinExistence type="predicted"/>
<organism evidence="2 3">
    <name type="scientific">Aggregatibacter aphrophilus</name>
    <name type="common">Haemophilus aphrophilus</name>
    <dbReference type="NCBI Taxonomy" id="732"/>
    <lineage>
        <taxon>Bacteria</taxon>
        <taxon>Pseudomonadati</taxon>
        <taxon>Pseudomonadota</taxon>
        <taxon>Gammaproteobacteria</taxon>
        <taxon>Pasteurellales</taxon>
        <taxon>Pasteurellaceae</taxon>
        <taxon>Aggregatibacter</taxon>
    </lineage>
</organism>
<feature type="transmembrane region" description="Helical" evidence="1">
    <location>
        <begin position="6"/>
        <end position="25"/>
    </location>
</feature>
<evidence type="ECO:0000256" key="1">
    <source>
        <dbReference type="SAM" id="Phobius"/>
    </source>
</evidence>
<evidence type="ECO:0000313" key="2">
    <source>
        <dbReference type="EMBL" id="SSZ29823.1"/>
    </source>
</evidence>
<keyword evidence="1" id="KW-0472">Membrane</keyword>
<name>A0A336NG54_AGGAP</name>
<keyword evidence="1" id="KW-0812">Transmembrane</keyword>
<sequence length="42" mass="4896">MKNNLISFCVSILISLSILCICVLFDKSFSLLMMHKMNFFHL</sequence>
<reference evidence="2 3" key="1">
    <citation type="submission" date="2018-06" db="EMBL/GenBank/DDBJ databases">
        <authorList>
            <consortium name="Pathogen Informatics"/>
            <person name="Doyle S."/>
        </authorList>
    </citation>
    <scope>NUCLEOTIDE SEQUENCE [LARGE SCALE GENOMIC DNA]</scope>
    <source>
        <strain evidence="2 3">NCTC5908</strain>
    </source>
</reference>